<dbReference type="Pfam" id="PF07883">
    <property type="entry name" value="Cupin_2"/>
    <property type="match status" value="1"/>
</dbReference>
<proteinExistence type="predicted"/>
<evidence type="ECO:0000256" key="2">
    <source>
        <dbReference type="ARBA" id="ARBA00023002"/>
    </source>
</evidence>
<keyword evidence="5" id="KW-1185">Reference proteome</keyword>
<evidence type="ECO:0000313" key="4">
    <source>
        <dbReference type="EMBL" id="PJI91150.1"/>
    </source>
</evidence>
<dbReference type="SUPFAM" id="SSF51182">
    <property type="entry name" value="RmlC-like cupins"/>
    <property type="match status" value="1"/>
</dbReference>
<dbReference type="EMBL" id="PGTZ01000009">
    <property type="protein sequence ID" value="PJI91150.1"/>
    <property type="molecule type" value="Genomic_DNA"/>
</dbReference>
<dbReference type="RefSeq" id="WP_245859198.1">
    <property type="nucleotide sequence ID" value="NZ_PGTZ01000009.1"/>
</dbReference>
<dbReference type="InterPro" id="IPR047183">
    <property type="entry name" value="GDO-like"/>
</dbReference>
<organism evidence="4 5">
    <name type="scientific">Luteimicrobium subarcticum</name>
    <dbReference type="NCBI Taxonomy" id="620910"/>
    <lineage>
        <taxon>Bacteria</taxon>
        <taxon>Bacillati</taxon>
        <taxon>Actinomycetota</taxon>
        <taxon>Actinomycetes</taxon>
        <taxon>Micrococcales</taxon>
        <taxon>Luteimicrobium</taxon>
    </lineage>
</organism>
<evidence type="ECO:0000259" key="3">
    <source>
        <dbReference type="Pfam" id="PF07883"/>
    </source>
</evidence>
<dbReference type="GO" id="GO:0016702">
    <property type="term" value="F:oxidoreductase activity, acting on single donors with incorporation of molecular oxygen, incorporation of two atoms of oxygen"/>
    <property type="evidence" value="ECO:0007669"/>
    <property type="project" value="UniProtKB-ARBA"/>
</dbReference>
<reference evidence="4 5" key="1">
    <citation type="submission" date="2017-11" db="EMBL/GenBank/DDBJ databases">
        <title>Genomic Encyclopedia of Archaeal and Bacterial Type Strains, Phase II (KMG-II): From Individual Species to Whole Genera.</title>
        <authorList>
            <person name="Goeker M."/>
        </authorList>
    </citation>
    <scope>NUCLEOTIDE SEQUENCE [LARGE SCALE GENOMIC DNA]</scope>
    <source>
        <strain evidence="4 5">DSM 22413</strain>
    </source>
</reference>
<keyword evidence="1 4" id="KW-0223">Dioxygenase</keyword>
<feature type="domain" description="Cupin type-2" evidence="3">
    <location>
        <begin position="109"/>
        <end position="168"/>
    </location>
</feature>
<dbReference type="PANTHER" id="PTHR41517">
    <property type="entry name" value="1,2-DIOXYGENASE PROTEIN-RELATED"/>
    <property type="match status" value="1"/>
</dbReference>
<dbReference type="PANTHER" id="PTHR41517:SF1">
    <property type="entry name" value="CUPIN"/>
    <property type="match status" value="1"/>
</dbReference>
<dbReference type="AlphaFoldDB" id="A0A2M8WJN8"/>
<dbReference type="CDD" id="cd02216">
    <property type="entry name" value="cupin_GDO-like_N"/>
    <property type="match status" value="1"/>
</dbReference>
<evidence type="ECO:0000313" key="5">
    <source>
        <dbReference type="Proteomes" id="UP000231586"/>
    </source>
</evidence>
<keyword evidence="2" id="KW-0560">Oxidoreductase</keyword>
<dbReference type="InterPro" id="IPR013096">
    <property type="entry name" value="Cupin_2"/>
</dbReference>
<accession>A0A2M8WJN8</accession>
<name>A0A2M8WJN8_9MICO</name>
<dbReference type="CDD" id="cd06992">
    <property type="entry name" value="cupin_GDO-like_C"/>
    <property type="match status" value="1"/>
</dbReference>
<comment type="caution">
    <text evidence="4">The sequence shown here is derived from an EMBL/GenBank/DDBJ whole genome shotgun (WGS) entry which is preliminary data.</text>
</comment>
<sequence length="370" mass="41070">MSAQPGDPGQPDPSPELDRLYADFERNSMAPLWTQTNDLMPLAPRPSAVPFVWRWSELLDIARRAGDLVPVGRGGERRAIGLANPGLAPTAYATPTLWCAIQWLGAFETAPEHRHAQNAFRFVVEGEGVWTVVNGDPVRMSRGDLLLTPGWNFHGHHNDTDQPMAWIDGLDVPFAHDMDLGFFEFGSERVTDEASPHVSRSERLWAHPGLTPLSSQEAQVATPLGAYRWEHTDAALREQLALEDEGHPATVEQGHAAIKYTNPTTGGDVLPTMRCEFHRLRAGTRTATRREVGSSVWQVFAGSGAVVMDGERREVVTGDLFVLPSWTAWSLEASDELDLFRFSDAPIVERLQFQRTYLPDTDRLFPGSRG</sequence>
<dbReference type="InterPro" id="IPR011051">
    <property type="entry name" value="RmlC_Cupin_sf"/>
</dbReference>
<dbReference type="InterPro" id="IPR014710">
    <property type="entry name" value="RmlC-like_jellyroll"/>
</dbReference>
<dbReference type="Proteomes" id="UP000231586">
    <property type="component" value="Unassembled WGS sequence"/>
</dbReference>
<dbReference type="FunFam" id="2.60.120.10:FF:000274">
    <property type="entry name" value="Gentisate 1,2-dioxygenase"/>
    <property type="match status" value="1"/>
</dbReference>
<dbReference type="Gene3D" id="2.60.120.10">
    <property type="entry name" value="Jelly Rolls"/>
    <property type="match status" value="1"/>
</dbReference>
<protein>
    <submittedName>
        <fullName evidence="4">Gentisate 1,2-dioxygenase</fullName>
    </submittedName>
</protein>
<gene>
    <name evidence="4" type="ORF">CLV34_2418</name>
</gene>
<evidence type="ECO:0000256" key="1">
    <source>
        <dbReference type="ARBA" id="ARBA00022964"/>
    </source>
</evidence>